<dbReference type="EMBL" id="MCFA01000108">
    <property type="protein sequence ID" value="ORY07525.1"/>
    <property type="molecule type" value="Genomic_DNA"/>
</dbReference>
<dbReference type="AlphaFoldDB" id="A0A1Y1ZCI8"/>
<gene>
    <name evidence="4" type="ORF">BCR34DRAFT_18787</name>
</gene>
<dbReference type="SMART" id="SM00737">
    <property type="entry name" value="ML"/>
    <property type="match status" value="1"/>
</dbReference>
<reference evidence="4 5" key="1">
    <citation type="submission" date="2016-07" db="EMBL/GenBank/DDBJ databases">
        <title>Pervasive Adenine N6-methylation of Active Genes in Fungi.</title>
        <authorList>
            <consortium name="DOE Joint Genome Institute"/>
            <person name="Mondo S.J."/>
            <person name="Dannebaum R.O."/>
            <person name="Kuo R.C."/>
            <person name="Labutti K."/>
            <person name="Haridas S."/>
            <person name="Kuo A."/>
            <person name="Salamov A."/>
            <person name="Ahrendt S.R."/>
            <person name="Lipzen A."/>
            <person name="Sullivan W."/>
            <person name="Andreopoulos W.B."/>
            <person name="Clum A."/>
            <person name="Lindquist E."/>
            <person name="Daum C."/>
            <person name="Ramamoorthy G.K."/>
            <person name="Gryganskyi A."/>
            <person name="Culley D."/>
            <person name="Magnuson J.K."/>
            <person name="James T.Y."/>
            <person name="O'Malley M.A."/>
            <person name="Stajich J.E."/>
            <person name="Spatafora J.W."/>
            <person name="Visel A."/>
            <person name="Grigoriev I.V."/>
        </authorList>
    </citation>
    <scope>NUCLEOTIDE SEQUENCE [LARGE SCALE GENOMIC DNA]</scope>
    <source>
        <strain evidence="4 5">CBS 115471</strain>
    </source>
</reference>
<feature type="signal peptide" evidence="2">
    <location>
        <begin position="1"/>
        <end position="23"/>
    </location>
</feature>
<dbReference type="OrthoDB" id="5382272at2759"/>
<dbReference type="SUPFAM" id="SSF81296">
    <property type="entry name" value="E set domains"/>
    <property type="match status" value="1"/>
</dbReference>
<dbReference type="InterPro" id="IPR014756">
    <property type="entry name" value="Ig_E-set"/>
</dbReference>
<feature type="domain" description="MD-2-related lipid-recognition" evidence="3">
    <location>
        <begin position="40"/>
        <end position="168"/>
    </location>
</feature>
<name>A0A1Y1ZCI8_9PLEO</name>
<keyword evidence="2" id="KW-0732">Signal</keyword>
<dbReference type="Pfam" id="PF02221">
    <property type="entry name" value="E1_DerP2_DerF2"/>
    <property type="match status" value="1"/>
</dbReference>
<keyword evidence="5" id="KW-1185">Reference proteome</keyword>
<evidence type="ECO:0000313" key="5">
    <source>
        <dbReference type="Proteomes" id="UP000193144"/>
    </source>
</evidence>
<comment type="caution">
    <text evidence="4">The sequence shown here is derived from an EMBL/GenBank/DDBJ whole genome shotgun (WGS) entry which is preliminary data.</text>
</comment>
<dbReference type="Proteomes" id="UP000193144">
    <property type="component" value="Unassembled WGS sequence"/>
</dbReference>
<evidence type="ECO:0000313" key="4">
    <source>
        <dbReference type="EMBL" id="ORY07525.1"/>
    </source>
</evidence>
<protein>
    <recommendedName>
        <fullName evidence="1">Phosphatidylglycerol/phosphatidylinositol transfer protein</fullName>
    </recommendedName>
</protein>
<evidence type="ECO:0000256" key="1">
    <source>
        <dbReference type="ARBA" id="ARBA00016056"/>
    </source>
</evidence>
<dbReference type="InterPro" id="IPR003172">
    <property type="entry name" value="ML_dom"/>
</dbReference>
<feature type="chain" id="PRO_5013208849" description="Phosphatidylglycerol/phosphatidylinositol transfer protein" evidence="2">
    <location>
        <begin position="24"/>
        <end position="201"/>
    </location>
</feature>
<sequence>MRSSWSPDRFLLALLFLCHGLLATNANNSSRAVPPGDTPFRFCNGTNNTDIFTISLLQLDPKPVLMDQVFRVNVYGELSKDIPSNSTLKARAIFENYPPAANFTIDFCENVNSITQPGNSQCPPKKGGVLIVFWGYTSPYDMPPGNYWWQFEALTPQTESIFCVEAEVCIERGDGDPRNHGKCPPVKERSNYMRNAQQVFG</sequence>
<organism evidence="4 5">
    <name type="scientific">Clohesyomyces aquaticus</name>
    <dbReference type="NCBI Taxonomy" id="1231657"/>
    <lineage>
        <taxon>Eukaryota</taxon>
        <taxon>Fungi</taxon>
        <taxon>Dikarya</taxon>
        <taxon>Ascomycota</taxon>
        <taxon>Pezizomycotina</taxon>
        <taxon>Dothideomycetes</taxon>
        <taxon>Pleosporomycetidae</taxon>
        <taxon>Pleosporales</taxon>
        <taxon>Lindgomycetaceae</taxon>
        <taxon>Clohesyomyces</taxon>
    </lineage>
</organism>
<evidence type="ECO:0000259" key="3">
    <source>
        <dbReference type="SMART" id="SM00737"/>
    </source>
</evidence>
<accession>A0A1Y1ZCI8</accession>
<evidence type="ECO:0000256" key="2">
    <source>
        <dbReference type="SAM" id="SignalP"/>
    </source>
</evidence>
<proteinExistence type="predicted"/>